<gene>
    <name evidence="1" type="ORF">BJN34_22090</name>
</gene>
<reference evidence="2" key="1">
    <citation type="submission" date="2017-02" db="EMBL/GenBank/DDBJ databases">
        <title>Complete genome sequence of Cupriavidus necator strain NH9, a 3-chlorobenzoate degrader.</title>
        <authorList>
            <person name="Moriuchi R."/>
            <person name="Dohra H."/>
            <person name="Ogawa N."/>
        </authorList>
    </citation>
    <scope>NUCLEOTIDE SEQUENCE [LARGE SCALE GENOMIC DNA]</scope>
    <source>
        <strain evidence="2">NH9</strain>
    </source>
</reference>
<sequence>MNNFGDNVHAVGSFDLLARFWRKPEMPEGLPINVGALTCPIAASALASLPQDFSPATMTFENMQLGAHPIIEMRLSVGDLEIRWLADAKDPDIWQDIYFWKQWKFVPVVVGVEQGTEWVYRFYVPEMPAIALTPGEMIDTKYDCGEAGLWLSMVDHIKSHPTAYPLMSARVPPVPRPDEFKGIKLVLSPAGV</sequence>
<dbReference type="RefSeq" id="WP_078199023.1">
    <property type="nucleotide sequence ID" value="NZ_CP017758.1"/>
</dbReference>
<name>A0A1U9UV81_CUPNE</name>
<dbReference type="OrthoDB" id="8962872at2"/>
<evidence type="ECO:0000313" key="1">
    <source>
        <dbReference type="EMBL" id="AQV96560.1"/>
    </source>
</evidence>
<protein>
    <submittedName>
        <fullName evidence="1">Uncharacterized protein</fullName>
    </submittedName>
</protein>
<dbReference type="KEGG" id="cuh:BJN34_22090"/>
<evidence type="ECO:0000313" key="2">
    <source>
        <dbReference type="Proteomes" id="UP000189627"/>
    </source>
</evidence>
<organism evidence="1 2">
    <name type="scientific">Cupriavidus necator</name>
    <name type="common">Alcaligenes eutrophus</name>
    <name type="synonym">Ralstonia eutropha</name>
    <dbReference type="NCBI Taxonomy" id="106590"/>
    <lineage>
        <taxon>Bacteria</taxon>
        <taxon>Pseudomonadati</taxon>
        <taxon>Pseudomonadota</taxon>
        <taxon>Betaproteobacteria</taxon>
        <taxon>Burkholderiales</taxon>
        <taxon>Burkholderiaceae</taxon>
        <taxon>Cupriavidus</taxon>
    </lineage>
</organism>
<dbReference type="EMBL" id="CP017758">
    <property type="protein sequence ID" value="AQV96560.1"/>
    <property type="molecule type" value="Genomic_DNA"/>
</dbReference>
<accession>A0A1U9UV81</accession>
<dbReference type="AlphaFoldDB" id="A0A1U9UV81"/>
<proteinExistence type="predicted"/>
<dbReference type="Proteomes" id="UP000189627">
    <property type="component" value="Chromosome 2"/>
</dbReference>